<proteinExistence type="predicted"/>
<reference evidence="1 2" key="1">
    <citation type="submission" date="2021-01" db="EMBL/GenBank/DDBJ databases">
        <title>Whole genome shotgun sequence of Catellatospora chokoriensis NBRC 107358.</title>
        <authorList>
            <person name="Komaki H."/>
            <person name="Tamura T."/>
        </authorList>
    </citation>
    <scope>NUCLEOTIDE SEQUENCE [LARGE SCALE GENOMIC DNA]</scope>
    <source>
        <strain evidence="1 2">NBRC 107358</strain>
    </source>
</reference>
<dbReference type="RefSeq" id="WP_191842175.1">
    <property type="nucleotide sequence ID" value="NZ_BAAALB010000004.1"/>
</dbReference>
<comment type="caution">
    <text evidence="1">The sequence shown here is derived from an EMBL/GenBank/DDBJ whole genome shotgun (WGS) entry which is preliminary data.</text>
</comment>
<gene>
    <name evidence="1" type="ORF">Cch02nite_03180</name>
</gene>
<dbReference type="SUPFAM" id="SSF82607">
    <property type="entry name" value="YbaB-like"/>
    <property type="match status" value="1"/>
</dbReference>
<dbReference type="InterPro" id="IPR036894">
    <property type="entry name" value="YbaB-like_sf"/>
</dbReference>
<evidence type="ECO:0008006" key="3">
    <source>
        <dbReference type="Google" id="ProtNLM"/>
    </source>
</evidence>
<dbReference type="InterPro" id="IPR004401">
    <property type="entry name" value="YbaB/EbfC"/>
</dbReference>
<name>A0A8J3K1K8_9ACTN</name>
<protein>
    <recommendedName>
        <fullName evidence="3">DNA-binding protein YbaB</fullName>
    </recommendedName>
</protein>
<dbReference type="Pfam" id="PF02575">
    <property type="entry name" value="YbaB_DNA_bd"/>
    <property type="match status" value="1"/>
</dbReference>
<evidence type="ECO:0000313" key="2">
    <source>
        <dbReference type="Proteomes" id="UP000619293"/>
    </source>
</evidence>
<dbReference type="AlphaFoldDB" id="A0A8J3K1K8"/>
<dbReference type="GO" id="GO:0003677">
    <property type="term" value="F:DNA binding"/>
    <property type="evidence" value="ECO:0007669"/>
    <property type="project" value="InterPro"/>
</dbReference>
<evidence type="ECO:0000313" key="1">
    <source>
        <dbReference type="EMBL" id="GIF86874.1"/>
    </source>
</evidence>
<accession>A0A8J3K1K8</accession>
<dbReference type="EMBL" id="BONG01000001">
    <property type="protein sequence ID" value="GIF86874.1"/>
    <property type="molecule type" value="Genomic_DNA"/>
</dbReference>
<sequence>MAQSSDRDANWALRERFAQVHDQYTRLRSGMGDLQTKLKAYRATEKSRDGLIKVAVDARGRLVKLELEPAVLRSYSAAGLAEEITKTVARAADAAGAGVTSLMAEVMPQDSGAVTFLRTNDMNDLLKRHDDIMDYRPEPRGDEPEAAR</sequence>
<dbReference type="Proteomes" id="UP000619293">
    <property type="component" value="Unassembled WGS sequence"/>
</dbReference>
<keyword evidence="2" id="KW-1185">Reference proteome</keyword>
<dbReference type="Gene3D" id="3.30.1310.10">
    <property type="entry name" value="Nucleoid-associated protein YbaB-like domain"/>
    <property type="match status" value="1"/>
</dbReference>
<organism evidence="1 2">
    <name type="scientific">Catellatospora chokoriensis</name>
    <dbReference type="NCBI Taxonomy" id="310353"/>
    <lineage>
        <taxon>Bacteria</taxon>
        <taxon>Bacillati</taxon>
        <taxon>Actinomycetota</taxon>
        <taxon>Actinomycetes</taxon>
        <taxon>Micromonosporales</taxon>
        <taxon>Micromonosporaceae</taxon>
        <taxon>Catellatospora</taxon>
    </lineage>
</organism>